<keyword evidence="1" id="KW-0418">Kinase</keyword>
<protein>
    <submittedName>
        <fullName evidence="1">Ribose-phosphate pyrophosphokinase</fullName>
        <ecNumber evidence="1">2.7.6.1</ecNumber>
    </submittedName>
</protein>
<dbReference type="EC" id="2.7.6.1" evidence="1"/>
<gene>
    <name evidence="1" type="ORF">MNBD_GAMMA04-574</name>
</gene>
<dbReference type="GO" id="GO:0016301">
    <property type="term" value="F:kinase activity"/>
    <property type="evidence" value="ECO:0007669"/>
    <property type="project" value="UniProtKB-KW"/>
</dbReference>
<name>A0A3B0VUR9_9ZZZZ</name>
<dbReference type="EMBL" id="UOFB01000158">
    <property type="protein sequence ID" value="VAW46751.1"/>
    <property type="molecule type" value="Genomic_DNA"/>
</dbReference>
<dbReference type="GO" id="GO:0004749">
    <property type="term" value="F:ribose phosphate diphosphokinase activity"/>
    <property type="evidence" value="ECO:0007669"/>
    <property type="project" value="UniProtKB-EC"/>
</dbReference>
<sequence length="21" mass="2459">MLGETIRRINQDESVTSLMKH</sequence>
<dbReference type="AlphaFoldDB" id="A0A3B0VUR9"/>
<organism evidence="1">
    <name type="scientific">hydrothermal vent metagenome</name>
    <dbReference type="NCBI Taxonomy" id="652676"/>
    <lineage>
        <taxon>unclassified sequences</taxon>
        <taxon>metagenomes</taxon>
        <taxon>ecological metagenomes</taxon>
    </lineage>
</organism>
<reference evidence="1" key="1">
    <citation type="submission" date="2018-06" db="EMBL/GenBank/DDBJ databases">
        <authorList>
            <person name="Zhirakovskaya E."/>
        </authorList>
    </citation>
    <scope>NUCLEOTIDE SEQUENCE</scope>
</reference>
<keyword evidence="1" id="KW-0808">Transferase</keyword>
<proteinExistence type="predicted"/>
<accession>A0A3B0VUR9</accession>
<evidence type="ECO:0000313" key="1">
    <source>
        <dbReference type="EMBL" id="VAW46751.1"/>
    </source>
</evidence>